<feature type="transmembrane region" description="Helical" evidence="1">
    <location>
        <begin position="175"/>
        <end position="197"/>
    </location>
</feature>
<dbReference type="EMBL" id="CYXT01000015">
    <property type="protein sequence ID" value="CUN01256.1"/>
    <property type="molecule type" value="Genomic_DNA"/>
</dbReference>
<gene>
    <name evidence="2" type="ORF">ERS852425_02040</name>
</gene>
<dbReference type="Pfam" id="PF07314">
    <property type="entry name" value="Lit"/>
    <property type="match status" value="1"/>
</dbReference>
<evidence type="ECO:0000313" key="3">
    <source>
        <dbReference type="Proteomes" id="UP000095598"/>
    </source>
</evidence>
<feature type="transmembrane region" description="Helical" evidence="1">
    <location>
        <begin position="88"/>
        <end position="107"/>
    </location>
</feature>
<proteinExistence type="predicted"/>
<sequence>MKNILISLCLALFIISASVTITLNFRPLYYHDISSLKIEETSGFSKKVIRENYDALIDYNQFFYSGKLKLTLPMSREGRIHFEEVKRIFVGIECLCVITLILSCFLIKRKIRSRNIDFLRSASIITVLLPVIVGILCAVNWDAAFTLFHEIMFRNDYWIFDEATDPVIMILPDAFFLHCAVMIILLILIGSLLCMGFRSFFRHRFML</sequence>
<evidence type="ECO:0000313" key="2">
    <source>
        <dbReference type="EMBL" id="CUN01256.1"/>
    </source>
</evidence>
<protein>
    <submittedName>
        <fullName evidence="2">Predicted membrane protein</fullName>
    </submittedName>
</protein>
<evidence type="ECO:0000256" key="1">
    <source>
        <dbReference type="SAM" id="Phobius"/>
    </source>
</evidence>
<dbReference type="InterPro" id="IPR010178">
    <property type="entry name" value="Lit"/>
</dbReference>
<dbReference type="AlphaFoldDB" id="A0A173TGG2"/>
<keyword evidence="1" id="KW-1133">Transmembrane helix</keyword>
<name>A0A173TGG2_ANAHA</name>
<keyword evidence="1" id="KW-0812">Transmembrane</keyword>
<reference evidence="2 3" key="1">
    <citation type="submission" date="2015-09" db="EMBL/GenBank/DDBJ databases">
        <authorList>
            <consortium name="Pathogen Informatics"/>
        </authorList>
    </citation>
    <scope>NUCLEOTIDE SEQUENCE [LARGE SCALE GENOMIC DNA]</scope>
    <source>
        <strain evidence="2 3">2789STDY5608868</strain>
    </source>
</reference>
<dbReference type="NCBIfam" id="TIGR01906">
    <property type="entry name" value="integ_TIGR01906"/>
    <property type="match status" value="1"/>
</dbReference>
<dbReference type="Proteomes" id="UP000095598">
    <property type="component" value="Unassembled WGS sequence"/>
</dbReference>
<organism evidence="2 3">
    <name type="scientific">Anaerostipes hadrus</name>
    <dbReference type="NCBI Taxonomy" id="649756"/>
    <lineage>
        <taxon>Bacteria</taxon>
        <taxon>Bacillati</taxon>
        <taxon>Bacillota</taxon>
        <taxon>Clostridia</taxon>
        <taxon>Lachnospirales</taxon>
        <taxon>Lachnospiraceae</taxon>
        <taxon>Anaerostipes</taxon>
    </lineage>
</organism>
<feature type="transmembrane region" description="Helical" evidence="1">
    <location>
        <begin position="119"/>
        <end position="141"/>
    </location>
</feature>
<keyword evidence="1" id="KW-0472">Membrane</keyword>
<accession>A0A173TGG2</accession>
<dbReference type="RefSeq" id="WP_055258916.1">
    <property type="nucleotide sequence ID" value="NZ_CYXT01000015.1"/>
</dbReference>